<evidence type="ECO:0000313" key="3">
    <source>
        <dbReference type="Proteomes" id="UP000612585"/>
    </source>
</evidence>
<dbReference type="NCBIfam" id="NF033634">
    <property type="entry name" value="SLATT_1"/>
    <property type="match status" value="1"/>
</dbReference>
<dbReference type="InterPro" id="IPR025325">
    <property type="entry name" value="DUF4231"/>
</dbReference>
<name>A0A8J4E2T0_9ACTN</name>
<keyword evidence="1" id="KW-1133">Transmembrane helix</keyword>
<protein>
    <recommendedName>
        <fullName evidence="4">DUF4231 domain-containing protein</fullName>
    </recommendedName>
</protein>
<keyword evidence="3" id="KW-1185">Reference proteome</keyword>
<evidence type="ECO:0000313" key="2">
    <source>
        <dbReference type="EMBL" id="GIJ57327.1"/>
    </source>
</evidence>
<organism evidence="2 3">
    <name type="scientific">Virgisporangium aurantiacum</name>
    <dbReference type="NCBI Taxonomy" id="175570"/>
    <lineage>
        <taxon>Bacteria</taxon>
        <taxon>Bacillati</taxon>
        <taxon>Actinomycetota</taxon>
        <taxon>Actinomycetes</taxon>
        <taxon>Micromonosporales</taxon>
        <taxon>Micromonosporaceae</taxon>
        <taxon>Virgisporangium</taxon>
    </lineage>
</organism>
<feature type="transmembrane region" description="Helical" evidence="1">
    <location>
        <begin position="64"/>
        <end position="82"/>
    </location>
</feature>
<dbReference type="RefSeq" id="WP_203996564.1">
    <property type="nucleotide sequence ID" value="NZ_BOPG01000030.1"/>
</dbReference>
<dbReference type="AlphaFoldDB" id="A0A8J4E2T0"/>
<comment type="caution">
    <text evidence="2">The sequence shown here is derived from an EMBL/GenBank/DDBJ whole genome shotgun (WGS) entry which is preliminary data.</text>
</comment>
<dbReference type="Proteomes" id="UP000612585">
    <property type="component" value="Unassembled WGS sequence"/>
</dbReference>
<feature type="transmembrane region" description="Helical" evidence="1">
    <location>
        <begin position="94"/>
        <end position="115"/>
    </location>
</feature>
<dbReference type="Pfam" id="PF14015">
    <property type="entry name" value="DUF4231"/>
    <property type="match status" value="1"/>
</dbReference>
<sequence>MNDSRSPERSEQTTGRDWMEEQFLPIIQQLELTTLQREFLRHRWLDQVRWAEGKAGTAQRWYRVLRLTTIVGGVLIPALIGLDLTEPASEYLRWAIFCVGLVVAFAASIEGFFHYGDRWPHYRRTAELLKSEGWQFFQLSGQYEAVTTHAAAYAAFAAQTEAIVQRDIEVFFTAVVPGQEKERPDAAPVVPAQAARQP</sequence>
<keyword evidence="1" id="KW-0812">Transmembrane</keyword>
<evidence type="ECO:0008006" key="4">
    <source>
        <dbReference type="Google" id="ProtNLM"/>
    </source>
</evidence>
<evidence type="ECO:0000256" key="1">
    <source>
        <dbReference type="SAM" id="Phobius"/>
    </source>
</evidence>
<proteinExistence type="predicted"/>
<gene>
    <name evidence="2" type="ORF">Vau01_048430</name>
</gene>
<dbReference type="EMBL" id="BOPG01000030">
    <property type="protein sequence ID" value="GIJ57327.1"/>
    <property type="molecule type" value="Genomic_DNA"/>
</dbReference>
<reference evidence="2" key="1">
    <citation type="submission" date="2021-01" db="EMBL/GenBank/DDBJ databases">
        <title>Whole genome shotgun sequence of Virgisporangium aurantiacum NBRC 16421.</title>
        <authorList>
            <person name="Komaki H."/>
            <person name="Tamura T."/>
        </authorList>
    </citation>
    <scope>NUCLEOTIDE SEQUENCE</scope>
    <source>
        <strain evidence="2">NBRC 16421</strain>
    </source>
</reference>
<accession>A0A8J4E2T0</accession>
<keyword evidence="1" id="KW-0472">Membrane</keyword>